<accession>A0A2W5KA20</accession>
<comment type="caution">
    <text evidence="1">The sequence shown here is derived from an EMBL/GenBank/DDBJ whole genome shotgun (WGS) entry which is preliminary data.</text>
</comment>
<proteinExistence type="predicted"/>
<dbReference type="AlphaFoldDB" id="A0A2W5KA20"/>
<protein>
    <submittedName>
        <fullName evidence="1">Uncharacterized protein</fullName>
    </submittedName>
</protein>
<gene>
    <name evidence="1" type="ORF">DI564_10365</name>
</gene>
<evidence type="ECO:0000313" key="1">
    <source>
        <dbReference type="EMBL" id="PZQ13966.1"/>
    </source>
</evidence>
<evidence type="ECO:0000313" key="2">
    <source>
        <dbReference type="Proteomes" id="UP000249046"/>
    </source>
</evidence>
<name>A0A2W5KA20_9GAMM</name>
<dbReference type="Proteomes" id="UP000249046">
    <property type="component" value="Unassembled WGS sequence"/>
</dbReference>
<reference evidence="1 2" key="1">
    <citation type="submission" date="2017-08" db="EMBL/GenBank/DDBJ databases">
        <title>Infants hospitalized years apart are colonized by the same room-sourced microbial strains.</title>
        <authorList>
            <person name="Brooks B."/>
            <person name="Olm M.R."/>
            <person name="Firek B.A."/>
            <person name="Baker R."/>
            <person name="Thomas B.C."/>
            <person name="Morowitz M.J."/>
            <person name="Banfield J.F."/>
        </authorList>
    </citation>
    <scope>NUCLEOTIDE SEQUENCE [LARGE SCALE GENOMIC DNA]</scope>
    <source>
        <strain evidence="1">S2_005_003_R2_42</strain>
    </source>
</reference>
<dbReference type="EMBL" id="QFPO01000008">
    <property type="protein sequence ID" value="PZQ13966.1"/>
    <property type="molecule type" value="Genomic_DNA"/>
</dbReference>
<sequence length="104" mass="12167">MMHSSVAHVVSDERDVNGRRYAMTMFNRMDKGVLVYAGHLRTGAESKKAEEITADDYELRQTASFMWWQDVQNFFSRPPYSALTERLVADYKRNEHPMSILGRY</sequence>
<organism evidence="1 2">
    <name type="scientific">Rhodanobacter denitrificans</name>
    <dbReference type="NCBI Taxonomy" id="666685"/>
    <lineage>
        <taxon>Bacteria</taxon>
        <taxon>Pseudomonadati</taxon>
        <taxon>Pseudomonadota</taxon>
        <taxon>Gammaproteobacteria</taxon>
        <taxon>Lysobacterales</taxon>
        <taxon>Rhodanobacteraceae</taxon>
        <taxon>Rhodanobacter</taxon>
    </lineage>
</organism>